<dbReference type="Proteomes" id="UP000326396">
    <property type="component" value="Linkage Group LG8"/>
</dbReference>
<evidence type="ECO:0008006" key="4">
    <source>
        <dbReference type="Google" id="ProtNLM"/>
    </source>
</evidence>
<dbReference type="Pfam" id="PF05553">
    <property type="entry name" value="DUF761"/>
    <property type="match status" value="1"/>
</dbReference>
<evidence type="ECO:0000313" key="2">
    <source>
        <dbReference type="EMBL" id="KAD2806241.1"/>
    </source>
</evidence>
<accession>A0A5N6LXQ2</accession>
<evidence type="ECO:0000256" key="1">
    <source>
        <dbReference type="SAM" id="MobiDB-lite"/>
    </source>
</evidence>
<comment type="caution">
    <text evidence="2">The sequence shown here is derived from an EMBL/GenBank/DDBJ whole genome shotgun (WGS) entry which is preliminary data.</text>
</comment>
<dbReference type="EMBL" id="SZYD01000018">
    <property type="protein sequence ID" value="KAD2806241.1"/>
    <property type="molecule type" value="Genomic_DNA"/>
</dbReference>
<keyword evidence="3" id="KW-1185">Reference proteome</keyword>
<dbReference type="OrthoDB" id="696337at2759"/>
<dbReference type="InterPro" id="IPR008480">
    <property type="entry name" value="DUF761_pln"/>
</dbReference>
<dbReference type="PANTHER" id="PTHR33265:SF8">
    <property type="entry name" value="AVR9_CF-9 RAPIDLY ELICITED PROTEIN 146"/>
    <property type="match status" value="1"/>
</dbReference>
<name>A0A5N6LXQ2_9ASTR</name>
<organism evidence="2 3">
    <name type="scientific">Mikania micrantha</name>
    <name type="common">bitter vine</name>
    <dbReference type="NCBI Taxonomy" id="192012"/>
    <lineage>
        <taxon>Eukaryota</taxon>
        <taxon>Viridiplantae</taxon>
        <taxon>Streptophyta</taxon>
        <taxon>Embryophyta</taxon>
        <taxon>Tracheophyta</taxon>
        <taxon>Spermatophyta</taxon>
        <taxon>Magnoliopsida</taxon>
        <taxon>eudicotyledons</taxon>
        <taxon>Gunneridae</taxon>
        <taxon>Pentapetalae</taxon>
        <taxon>asterids</taxon>
        <taxon>campanulids</taxon>
        <taxon>Asterales</taxon>
        <taxon>Asteraceae</taxon>
        <taxon>Asteroideae</taxon>
        <taxon>Heliantheae alliance</taxon>
        <taxon>Eupatorieae</taxon>
        <taxon>Mikania</taxon>
    </lineage>
</organism>
<protein>
    <recommendedName>
        <fullName evidence="4">Avr9/Cf-9 rapidly elicited protein 146</fullName>
    </recommendedName>
</protein>
<sequence length="208" mass="23736">MEQNLPVLAKKFWKLMRVVLSMIRKGILKKKLLLDISMMIKRGKIAGKGLQNLMFHHHNHPAEFAINHRPGEYEFSCSNSPSTHNHPFSLFSFHKKHHSSNQHAQDHDIMTLNAAVLKAMKMIQSETASPVLPGFGMVRQLRVTDSPFPLRCVDDQDSHVDEAAEQFISRFYNDLRLENGRGGESSSRRPGKEFEIVDNSPKRGKLPN</sequence>
<proteinExistence type="predicted"/>
<reference evidence="2 3" key="1">
    <citation type="submission" date="2019-05" db="EMBL/GenBank/DDBJ databases">
        <title>Mikania micrantha, genome provides insights into the molecular mechanism of rapid growth.</title>
        <authorList>
            <person name="Liu B."/>
        </authorList>
    </citation>
    <scope>NUCLEOTIDE SEQUENCE [LARGE SCALE GENOMIC DNA]</scope>
    <source>
        <strain evidence="2">NLD-2019</strain>
        <tissue evidence="2">Leaf</tissue>
    </source>
</reference>
<dbReference type="PANTHER" id="PTHR33265">
    <property type="entry name" value="AVR9/CF-9 RAPIDLY ELICITED PROTEIN-RELATED"/>
    <property type="match status" value="1"/>
</dbReference>
<dbReference type="AlphaFoldDB" id="A0A5N6LXQ2"/>
<feature type="region of interest" description="Disordered" evidence="1">
    <location>
        <begin position="178"/>
        <end position="208"/>
    </location>
</feature>
<evidence type="ECO:0000313" key="3">
    <source>
        <dbReference type="Proteomes" id="UP000326396"/>
    </source>
</evidence>
<gene>
    <name evidence="2" type="ORF">E3N88_39618</name>
</gene>
<feature type="compositionally biased region" description="Basic and acidic residues" evidence="1">
    <location>
        <begin position="178"/>
        <end position="195"/>
    </location>
</feature>